<evidence type="ECO:0000313" key="3">
    <source>
        <dbReference type="Proteomes" id="UP000052230"/>
    </source>
</evidence>
<accession>A0A0U5F970</accession>
<dbReference type="Proteomes" id="UP000052230">
    <property type="component" value="Unassembled WGS sequence"/>
</dbReference>
<sequence length="451" mass="50443">MNTPASPLRRSRVLVPEWRDAEFSKRLAALNTKAERFGLDPISVEQSQLVRYASIPEQTEEGSWYTLRRIREGEHLPPDAGIVHVREIELSFPVVKLGDWQVVAQLEGTETGNLVFAVSADDADLAETERRRECPMACEHCNVQRERKVSYLLRDAEAGSFKQVGSSCLEDFTGIDPAKALFLAKMAEFVSFADASEELEGRRANAADHVRTQDYLARVLFLTERGGFVSTAKARETYSTPTYMEATDLPYALTRDHELRQAFDEAYERLSGEAAEIVSWYAGREAQDGFEENVKTLLLAQDVKIDRKHLAFVAAAVPSYNRQMRATKDAELAAVSKHVGEVGGKLELALSVRNVATFETGFGVQQRVNMQDSEGNRFSWKTGSAPTELVAQSGRDCPFFASFKVKKHDEYRGSQITEVSHLKFKGWCPEPEPPQEQEALKAQEADDAPEP</sequence>
<organism evidence="2 3">
    <name type="scientific">Xanthomonas citri pv. citri</name>
    <dbReference type="NCBI Taxonomy" id="611301"/>
    <lineage>
        <taxon>Bacteria</taxon>
        <taxon>Pseudomonadati</taxon>
        <taxon>Pseudomonadota</taxon>
        <taxon>Gammaproteobacteria</taxon>
        <taxon>Lysobacterales</taxon>
        <taxon>Lysobacteraceae</taxon>
        <taxon>Xanthomonas</taxon>
    </lineage>
</organism>
<gene>
    <name evidence="2" type="ORF">XAC3562_1200007</name>
</gene>
<dbReference type="EMBL" id="CCXZ01000025">
    <property type="protein sequence ID" value="CEG14685.1"/>
    <property type="molecule type" value="Genomic_DNA"/>
</dbReference>
<evidence type="ECO:0000256" key="1">
    <source>
        <dbReference type="SAM" id="MobiDB-lite"/>
    </source>
</evidence>
<evidence type="ECO:0000313" key="2">
    <source>
        <dbReference type="EMBL" id="CEG14685.1"/>
    </source>
</evidence>
<reference evidence="2 3" key="1">
    <citation type="submission" date="2014-09" db="EMBL/GenBank/DDBJ databases">
        <authorList>
            <person name="Regsiter A."/>
        </authorList>
    </citation>
    <scope>NUCLEOTIDE SEQUENCE [LARGE SCALE GENOMIC DNA]</scope>
</reference>
<comment type="caution">
    <text evidence="2">The sequence shown here is derived from an EMBL/GenBank/DDBJ whole genome shotgun (WGS) entry which is preliminary data.</text>
</comment>
<keyword evidence="3" id="KW-1185">Reference proteome</keyword>
<feature type="region of interest" description="Disordered" evidence="1">
    <location>
        <begin position="427"/>
        <end position="451"/>
    </location>
</feature>
<dbReference type="AlphaFoldDB" id="A0A0U5F970"/>
<protein>
    <submittedName>
        <fullName evidence="2">Uncharacterized protein</fullName>
    </submittedName>
</protein>
<proteinExistence type="predicted"/>
<name>A0A0U5F970_XANCI</name>